<evidence type="ECO:0000313" key="2">
    <source>
        <dbReference type="EMBL" id="SES14610.1"/>
    </source>
</evidence>
<evidence type="ECO:0008006" key="4">
    <source>
        <dbReference type="Google" id="ProtNLM"/>
    </source>
</evidence>
<dbReference type="AlphaFoldDB" id="A0A1H9UYJ2"/>
<accession>A0A1H9UYJ2</accession>
<proteinExistence type="predicted"/>
<keyword evidence="3" id="KW-1185">Reference proteome</keyword>
<dbReference type="STRING" id="402600.SAMN05216188_12340"/>
<dbReference type="Gene3D" id="3.40.50.300">
    <property type="entry name" value="P-loop containing nucleotide triphosphate hydrolases"/>
    <property type="match status" value="1"/>
</dbReference>
<dbReference type="InterPro" id="IPR027417">
    <property type="entry name" value="P-loop_NTPase"/>
</dbReference>
<evidence type="ECO:0000256" key="1">
    <source>
        <dbReference type="SAM" id="MobiDB-lite"/>
    </source>
</evidence>
<feature type="region of interest" description="Disordered" evidence="1">
    <location>
        <begin position="26"/>
        <end position="51"/>
    </location>
</feature>
<sequence length="203" mass="20972">MLRDELATGPGAELDGAHAALLDEPPAATSHRTGPVQAELPGNAPGLTGRSTEPAALDRLLAERDLAAPAVVAVCGTAGVGRTALTVHWGHRLRAAFPDGQLYGNLRGDESGKKPVATADVLGGFLEALGIAGSAVPADVDAGRTRRSPASATWARRYGEAAALSTPGRVEVHLGHPQEATGLPEEAVEIFRSTGHRYGERTR</sequence>
<protein>
    <recommendedName>
        <fullName evidence="4">AAA ATPase domain-containing protein</fullName>
    </recommendedName>
</protein>
<dbReference type="Proteomes" id="UP000199352">
    <property type="component" value="Unassembled WGS sequence"/>
</dbReference>
<organism evidence="2 3">
    <name type="scientific">Lentzea xinjiangensis</name>
    <dbReference type="NCBI Taxonomy" id="402600"/>
    <lineage>
        <taxon>Bacteria</taxon>
        <taxon>Bacillati</taxon>
        <taxon>Actinomycetota</taxon>
        <taxon>Actinomycetes</taxon>
        <taxon>Pseudonocardiales</taxon>
        <taxon>Pseudonocardiaceae</taxon>
        <taxon>Lentzea</taxon>
    </lineage>
</organism>
<evidence type="ECO:0000313" key="3">
    <source>
        <dbReference type="Proteomes" id="UP000199352"/>
    </source>
</evidence>
<reference evidence="3" key="1">
    <citation type="submission" date="2016-10" db="EMBL/GenBank/DDBJ databases">
        <authorList>
            <person name="Varghese N."/>
            <person name="Submissions S."/>
        </authorList>
    </citation>
    <scope>NUCLEOTIDE SEQUENCE [LARGE SCALE GENOMIC DNA]</scope>
    <source>
        <strain evidence="3">CGMCC 4.3525</strain>
    </source>
</reference>
<name>A0A1H9UYJ2_9PSEU</name>
<dbReference type="EMBL" id="FOFR01000023">
    <property type="protein sequence ID" value="SES14610.1"/>
    <property type="molecule type" value="Genomic_DNA"/>
</dbReference>
<dbReference type="OrthoDB" id="7628974at2"/>
<gene>
    <name evidence="2" type="ORF">SAMN05216188_12340</name>
</gene>